<dbReference type="Proteomes" id="UP000660885">
    <property type="component" value="Unassembled WGS sequence"/>
</dbReference>
<organism evidence="1 2">
    <name type="scientific">Belnapia arida</name>
    <dbReference type="NCBI Taxonomy" id="2804533"/>
    <lineage>
        <taxon>Bacteria</taxon>
        <taxon>Pseudomonadati</taxon>
        <taxon>Pseudomonadota</taxon>
        <taxon>Alphaproteobacteria</taxon>
        <taxon>Acetobacterales</taxon>
        <taxon>Roseomonadaceae</taxon>
        <taxon>Belnapia</taxon>
    </lineage>
</organism>
<sequence>MIANADALNQRRRSGASWNDIAATLAFHGVFGSDGRPHSSARVRSNWSRVQCKIAKHPLPGSRATALAKYEAAYAKTLNPVYAFMAVISALDTGDEQHISLPDACAAYFACIAYRIQNMLDHWFERASPPNSLEWSWLLKMRRVLVRSRVHIEYDAVEAFLSRAVLQGGCSGVASKIASGSARRSQLRCYLEANFDLIADARRGGVPWAAIAVEVSDLGVVDGVRRRLTSDALRRVWSRVSCAKLEAIAAVVSNGDSSGLPEDESRRGDAVAQHHAEFIATMNPYFAWSAVRAALQSNAKSRLPLPEECARYLVRVAERVTGMVESPLSDECFACLTPAARRRWKEVSGSARRFWTPRSVDVDWAQVLELKRRGTGVARNLWNCKRNQVYADMAGRHQAGGLSWELACESVAEDFGVDRRTAERRIQAGRRMAST</sequence>
<evidence type="ECO:0000313" key="2">
    <source>
        <dbReference type="Proteomes" id="UP000660885"/>
    </source>
</evidence>
<accession>A0ABS1UBV3</accession>
<proteinExistence type="predicted"/>
<comment type="caution">
    <text evidence="1">The sequence shown here is derived from an EMBL/GenBank/DDBJ whole genome shotgun (WGS) entry which is preliminary data.</text>
</comment>
<name>A0ABS1UBV3_9PROT</name>
<protein>
    <submittedName>
        <fullName evidence="1">Uncharacterized protein</fullName>
    </submittedName>
</protein>
<gene>
    <name evidence="1" type="ORF">JMJ56_29805</name>
</gene>
<reference evidence="1 2" key="1">
    <citation type="submission" date="2021-01" db="EMBL/GenBank/DDBJ databases">
        <title>Belnapia mucosa sp. nov. and Belnapia arida sp. nov., isolated from the Tabernas Desert (Almeria, Spain).</title>
        <authorList>
            <person name="Molina-Menor E."/>
            <person name="Vidal-Verdu A."/>
            <person name="Calonge A."/>
            <person name="Satari L."/>
            <person name="Pereto J."/>
            <person name="Porcar M."/>
        </authorList>
    </citation>
    <scope>NUCLEOTIDE SEQUENCE [LARGE SCALE GENOMIC DNA]</scope>
    <source>
        <strain evidence="1 2">T18</strain>
    </source>
</reference>
<evidence type="ECO:0000313" key="1">
    <source>
        <dbReference type="EMBL" id="MBL6082175.1"/>
    </source>
</evidence>
<dbReference type="RefSeq" id="WP_202835387.1">
    <property type="nucleotide sequence ID" value="NZ_JAETWB010000050.1"/>
</dbReference>
<keyword evidence="2" id="KW-1185">Reference proteome</keyword>
<dbReference type="EMBL" id="JAETWB010000050">
    <property type="protein sequence ID" value="MBL6082175.1"/>
    <property type="molecule type" value="Genomic_DNA"/>
</dbReference>